<protein>
    <submittedName>
        <fullName evidence="1">Long-chain fatty acid transport protein</fullName>
    </submittedName>
</protein>
<dbReference type="SUPFAM" id="SSF56935">
    <property type="entry name" value="Porins"/>
    <property type="match status" value="1"/>
</dbReference>
<dbReference type="EMBL" id="JAIXNE010000001">
    <property type="protein sequence ID" value="MCA6074334.1"/>
    <property type="molecule type" value="Genomic_DNA"/>
</dbReference>
<keyword evidence="2" id="KW-1185">Reference proteome</keyword>
<accession>A0A9X1HL95</accession>
<dbReference type="Gene3D" id="2.40.160.60">
    <property type="entry name" value="Outer membrane protein transport protein (OMPP1/FadL/TodX)"/>
    <property type="match status" value="1"/>
</dbReference>
<organism evidence="1 2">
    <name type="scientific">Fulvivirga sedimenti</name>
    <dbReference type="NCBI Taxonomy" id="2879465"/>
    <lineage>
        <taxon>Bacteria</taxon>
        <taxon>Pseudomonadati</taxon>
        <taxon>Bacteroidota</taxon>
        <taxon>Cytophagia</taxon>
        <taxon>Cytophagales</taxon>
        <taxon>Fulvivirgaceae</taxon>
        <taxon>Fulvivirga</taxon>
    </lineage>
</organism>
<reference evidence="1" key="1">
    <citation type="submission" date="2021-09" db="EMBL/GenBank/DDBJ databases">
        <title>Fulvivirga sp. isolated from coastal sediment.</title>
        <authorList>
            <person name="Yu H."/>
        </authorList>
    </citation>
    <scope>NUCLEOTIDE SEQUENCE</scope>
    <source>
        <strain evidence="1">1062</strain>
    </source>
</reference>
<dbReference type="RefSeq" id="WP_225697429.1">
    <property type="nucleotide sequence ID" value="NZ_JAIXNE010000001.1"/>
</dbReference>
<name>A0A9X1HL95_9BACT</name>
<dbReference type="Proteomes" id="UP001139409">
    <property type="component" value="Unassembled WGS sequence"/>
</dbReference>
<dbReference type="AlphaFoldDB" id="A0A9X1HL95"/>
<evidence type="ECO:0000313" key="1">
    <source>
        <dbReference type="EMBL" id="MCA6074334.1"/>
    </source>
</evidence>
<evidence type="ECO:0000313" key="2">
    <source>
        <dbReference type="Proteomes" id="UP001139409"/>
    </source>
</evidence>
<sequence>MKRLLIISGILLISNYPLKSQNAHYWSQQYGTRSMLLGGSVIGGVTDLGAVYYNPARLALVENPAFLISANVYQWQRIRVENAFGERADLSKSKFDGIPSFAAGMFKVGFLPKHHFAYTVLSRNRSNLDFGYREEFIGDAVKQWEGEEIFEGEINITSGIKEIWWGLSWSYGLSDKLSIGATGFLSMNNQDVLSHIRLRALSSFSEVAIYDYKRSVSYDVNSILIKVALAYELERINLGLTVTSPMMNLMDKGDYDYQLYYSGISVSTANDVYASSYQKDLKVKKKSPYSIGAGAEYHVGSGQIFFSAEYFGGINRYTLLDAEPHAMQSQPDSVINFSLVDELDPVFNVAIGAAWKFSDHVTSYASFSTDFSAAIPNNTNFIANQSEAFNSTFSANNFHYAGGVVLSFTGADLTLGVSYTRAKQNLPRPVSMPEGNDDDIFDSENQSNFKWQRYRFVFSISVPFLEEFAKRKFNKSSDSN</sequence>
<gene>
    <name evidence="1" type="ORF">LDX50_05615</name>
</gene>
<comment type="caution">
    <text evidence="1">The sequence shown here is derived from an EMBL/GenBank/DDBJ whole genome shotgun (WGS) entry which is preliminary data.</text>
</comment>
<proteinExistence type="predicted"/>